<dbReference type="Gene3D" id="3.40.50.1820">
    <property type="entry name" value="alpha/beta hydrolase"/>
    <property type="match status" value="1"/>
</dbReference>
<accession>A0A7K1V5V1</accession>
<name>A0A7K1V5V1_9NOCA</name>
<sequence length="331" mass="34877">MLLPAFLRLFSAKPQHVRGRISPPTVGLASETGPQGGTIVAVDLVEAEVTIEGLRRAFAIRPPSRKNAPIVLVLHGNQSGMTDAPAEPLMYEWTSFARHADEWGIGVAYPLGWGGCWADGRGVTTADEAGVDDVAFLRAVIDWCAERFETQADRAVVAGISNGAFMAHRMAVEAGDRVAVFAAVAGGFPEALAGIRPGHAVSAVLINGDADPMVPLTGGFSRHRGPGGELRGRTWGLTESARHWREVDGCAGPGETVTTQGSTRTAVSRGTGGTVVMEWTVFGGGHTWPGTPVPERWAGTPGSAVSLEFDAAEEIWRFAAPLLIPADARKL</sequence>
<dbReference type="InterPro" id="IPR050955">
    <property type="entry name" value="Plant_Biomass_Hydrol_Est"/>
</dbReference>
<evidence type="ECO:0000313" key="3">
    <source>
        <dbReference type="EMBL" id="MVU81478.1"/>
    </source>
</evidence>
<keyword evidence="2" id="KW-0378">Hydrolase</keyword>
<gene>
    <name evidence="3" type="ORF">GPX89_30085</name>
</gene>
<dbReference type="EMBL" id="WRPP01000006">
    <property type="protein sequence ID" value="MVU81478.1"/>
    <property type="molecule type" value="Genomic_DNA"/>
</dbReference>
<protein>
    <recommendedName>
        <fullName evidence="5">Polyhydroxybutyrate depolymerase</fullName>
    </recommendedName>
</protein>
<organism evidence="3 4">
    <name type="scientific">Nocardia terrae</name>
    <dbReference type="NCBI Taxonomy" id="2675851"/>
    <lineage>
        <taxon>Bacteria</taxon>
        <taxon>Bacillati</taxon>
        <taxon>Actinomycetota</taxon>
        <taxon>Actinomycetes</taxon>
        <taxon>Mycobacteriales</taxon>
        <taxon>Nocardiaceae</taxon>
        <taxon>Nocardia</taxon>
    </lineage>
</organism>
<evidence type="ECO:0008006" key="5">
    <source>
        <dbReference type="Google" id="ProtNLM"/>
    </source>
</evidence>
<reference evidence="3 4" key="1">
    <citation type="submission" date="2019-12" db="EMBL/GenBank/DDBJ databases">
        <title>Nocardia sp. nov. ET3-3 isolated from soil.</title>
        <authorList>
            <person name="Kanchanasin P."/>
            <person name="Tanasupawat S."/>
            <person name="Yuki M."/>
            <person name="Kudo T."/>
        </authorList>
    </citation>
    <scope>NUCLEOTIDE SEQUENCE [LARGE SCALE GENOMIC DNA]</scope>
    <source>
        <strain evidence="3 4">ET3-3</strain>
    </source>
</reference>
<proteinExistence type="predicted"/>
<evidence type="ECO:0000256" key="2">
    <source>
        <dbReference type="ARBA" id="ARBA00022801"/>
    </source>
</evidence>
<dbReference type="Proteomes" id="UP000466794">
    <property type="component" value="Unassembled WGS sequence"/>
</dbReference>
<evidence type="ECO:0000313" key="4">
    <source>
        <dbReference type="Proteomes" id="UP000466794"/>
    </source>
</evidence>
<dbReference type="GO" id="GO:0016787">
    <property type="term" value="F:hydrolase activity"/>
    <property type="evidence" value="ECO:0007669"/>
    <property type="project" value="UniProtKB-KW"/>
</dbReference>
<dbReference type="PANTHER" id="PTHR43037">
    <property type="entry name" value="UNNAMED PRODUCT-RELATED"/>
    <property type="match status" value="1"/>
</dbReference>
<keyword evidence="1" id="KW-0732">Signal</keyword>
<keyword evidence="4" id="KW-1185">Reference proteome</keyword>
<dbReference type="InterPro" id="IPR029058">
    <property type="entry name" value="AB_hydrolase_fold"/>
</dbReference>
<evidence type="ECO:0000256" key="1">
    <source>
        <dbReference type="ARBA" id="ARBA00022729"/>
    </source>
</evidence>
<dbReference type="AlphaFoldDB" id="A0A7K1V5V1"/>
<comment type="caution">
    <text evidence="3">The sequence shown here is derived from an EMBL/GenBank/DDBJ whole genome shotgun (WGS) entry which is preliminary data.</text>
</comment>
<dbReference type="SUPFAM" id="SSF53474">
    <property type="entry name" value="alpha/beta-Hydrolases"/>
    <property type="match status" value="1"/>
</dbReference>
<dbReference type="PANTHER" id="PTHR43037:SF5">
    <property type="entry name" value="FERULOYL ESTERASE"/>
    <property type="match status" value="1"/>
</dbReference>